<feature type="transmembrane region" description="Helical" evidence="2">
    <location>
        <begin position="31"/>
        <end position="53"/>
    </location>
</feature>
<reference evidence="4" key="1">
    <citation type="submission" date="2017-09" db="EMBL/GenBank/DDBJ databases">
        <title>Depth-based differentiation of microbial function through sediment-hosted aquifers and enrichment of novel symbionts in the deep terrestrial subsurface.</title>
        <authorList>
            <person name="Probst A.J."/>
            <person name="Ladd B."/>
            <person name="Jarett J.K."/>
            <person name="Geller-Mcgrath D.E."/>
            <person name="Sieber C.M.K."/>
            <person name="Emerson J.B."/>
            <person name="Anantharaman K."/>
            <person name="Thomas B.C."/>
            <person name="Malmstrom R."/>
            <person name="Stieglmeier M."/>
            <person name="Klingl A."/>
            <person name="Woyke T."/>
            <person name="Ryan C.M."/>
            <person name="Banfield J.F."/>
        </authorList>
    </citation>
    <scope>NUCLEOTIDE SEQUENCE [LARGE SCALE GENOMIC DNA]</scope>
</reference>
<keyword evidence="2" id="KW-0812">Transmembrane</keyword>
<feature type="transmembrane region" description="Helical" evidence="2">
    <location>
        <begin position="190"/>
        <end position="209"/>
    </location>
</feature>
<evidence type="ECO:0000313" key="3">
    <source>
        <dbReference type="EMBL" id="PIS09695.1"/>
    </source>
</evidence>
<dbReference type="SUPFAM" id="SSF53335">
    <property type="entry name" value="S-adenosyl-L-methionine-dependent methyltransferases"/>
    <property type="match status" value="1"/>
</dbReference>
<dbReference type="InterPro" id="IPR029063">
    <property type="entry name" value="SAM-dependent_MTases_sf"/>
</dbReference>
<accession>A0A2H0WAV0</accession>
<evidence type="ECO:0000256" key="1">
    <source>
        <dbReference type="ARBA" id="ARBA00023115"/>
    </source>
</evidence>
<keyword evidence="2" id="KW-0472">Membrane</keyword>
<feature type="transmembrane region" description="Helical" evidence="2">
    <location>
        <begin position="166"/>
        <end position="183"/>
    </location>
</feature>
<feature type="transmembrane region" description="Helical" evidence="2">
    <location>
        <begin position="559"/>
        <end position="579"/>
    </location>
</feature>
<feature type="transmembrane region" description="Helical" evidence="2">
    <location>
        <begin position="534"/>
        <end position="553"/>
    </location>
</feature>
<comment type="caution">
    <text evidence="3">The sequence shown here is derived from an EMBL/GenBank/DDBJ whole genome shotgun (WGS) entry which is preliminary data.</text>
</comment>
<feature type="transmembrane region" description="Helical" evidence="2">
    <location>
        <begin position="105"/>
        <end position="128"/>
    </location>
</feature>
<feature type="transmembrane region" description="Helical" evidence="2">
    <location>
        <begin position="7"/>
        <end position="25"/>
    </location>
</feature>
<keyword evidence="1" id="KW-0620">Polyamine biosynthesis</keyword>
<evidence type="ECO:0000256" key="2">
    <source>
        <dbReference type="SAM" id="Phobius"/>
    </source>
</evidence>
<organism evidence="3 4">
    <name type="scientific">Candidatus Beckwithbacteria bacterium CG10_big_fil_rev_8_21_14_0_10_34_10</name>
    <dbReference type="NCBI Taxonomy" id="1974495"/>
    <lineage>
        <taxon>Bacteria</taxon>
        <taxon>Candidatus Beckwithiibacteriota</taxon>
    </lineage>
</organism>
<dbReference type="EMBL" id="PEZT01000001">
    <property type="protein sequence ID" value="PIS09695.1"/>
    <property type="molecule type" value="Genomic_DNA"/>
</dbReference>
<evidence type="ECO:0008006" key="5">
    <source>
        <dbReference type="Google" id="ProtNLM"/>
    </source>
</evidence>
<dbReference type="PANTHER" id="PTHR43317:SF1">
    <property type="entry name" value="THERMOSPERMINE SYNTHASE ACAULIS5"/>
    <property type="match status" value="1"/>
</dbReference>
<dbReference type="Gene3D" id="3.40.50.150">
    <property type="entry name" value="Vaccinia Virus protein VP39"/>
    <property type="match status" value="1"/>
</dbReference>
<feature type="transmembrane region" description="Helical" evidence="2">
    <location>
        <begin position="591"/>
        <end position="612"/>
    </location>
</feature>
<dbReference type="CDD" id="cd02440">
    <property type="entry name" value="AdoMet_MTases"/>
    <property type="match status" value="1"/>
</dbReference>
<proteinExistence type="predicted"/>
<dbReference type="Proteomes" id="UP000230093">
    <property type="component" value="Unassembled WGS sequence"/>
</dbReference>
<name>A0A2H0WAV0_9BACT</name>
<feature type="transmembrane region" description="Helical" evidence="2">
    <location>
        <begin position="140"/>
        <end position="160"/>
    </location>
</feature>
<feature type="transmembrane region" description="Helical" evidence="2">
    <location>
        <begin position="65"/>
        <end position="85"/>
    </location>
</feature>
<feature type="transmembrane region" description="Helical" evidence="2">
    <location>
        <begin position="504"/>
        <end position="522"/>
    </location>
</feature>
<feature type="transmembrane region" description="Helical" evidence="2">
    <location>
        <begin position="672"/>
        <end position="688"/>
    </location>
</feature>
<dbReference type="AlphaFoldDB" id="A0A2H0WAV0"/>
<dbReference type="GO" id="GO:0006596">
    <property type="term" value="P:polyamine biosynthetic process"/>
    <property type="evidence" value="ECO:0007669"/>
    <property type="project" value="UniProtKB-KW"/>
</dbReference>
<evidence type="ECO:0000313" key="4">
    <source>
        <dbReference type="Proteomes" id="UP000230093"/>
    </source>
</evidence>
<protein>
    <recommendedName>
        <fullName evidence="5">PABS domain-containing protein</fullName>
    </recommendedName>
</protein>
<dbReference type="PANTHER" id="PTHR43317">
    <property type="entry name" value="THERMOSPERMINE SYNTHASE ACAULIS5"/>
    <property type="match status" value="1"/>
</dbReference>
<sequence length="696" mass="79304">MKITLKLALISFLILFLELLFIRLIGTEIRIFAYLSNLVLLAIFLGSGLGMFIKKKLSLMVSSSLILILSLIVISGLFKGITNLISPLSESFIWFQTFWSSSLKVFFGLGLTIILFFLLVLTFVPLGQHLGNIFKESKKIIWFYTINILFSLLGMWLFYLLSFLRISPFIGIIISQLILSCLVTEKERNLSFLIFIFNFVLIVIFLTNLKNTIWSPYQKLAFFEYPPNIYQMTGYQIQVNNVGYMGLLDLSKEHRNNLEKTLDKQSALENFNLRFSNQYDWPFLLKPEAKDVCIIGAGGGNDIAGALRAGVLKIEAVEIDPEIVKLGKKYHPENPYASSKVKVIIDDGRSFFKKTTRKYDLVIMGLADSHTLNSSLSNLQLDNFLYTKESMMEIKKILKPEGLLFISFDVQRPWIGSKIQNNLASVFGHQPLIFSLQNELPFYGWGGVVFAQSQKINQLENVLSQDKDLANFINSRRLKYEPFEKELTDDWPYLYLDKARVPKIHLIISLILLTIFVSLIKLLSKKGSFSRPSFFLGAGFLLYEFQNISKSALLFGNTWIINLLTVSAILIFILLANLMSLKYRVPEKISYIFLFISFFLQIVLPLSSLNLLPLGFKLIVAPIIMNLPLFFASLIFINFFVKAKDKKTFFASNLIGSAVGGILSFLSYAWGIKILLGISLLLYILSFLRHSSLKVK</sequence>
<gene>
    <name evidence="3" type="ORF">COT75_00670</name>
</gene>
<feature type="transmembrane region" description="Helical" evidence="2">
    <location>
        <begin position="648"/>
        <end position="666"/>
    </location>
</feature>
<feature type="transmembrane region" description="Helical" evidence="2">
    <location>
        <begin position="618"/>
        <end position="641"/>
    </location>
</feature>
<dbReference type="Pfam" id="PF01564">
    <property type="entry name" value="Spermine_synth"/>
    <property type="match status" value="1"/>
</dbReference>
<keyword evidence="2" id="KW-1133">Transmembrane helix</keyword>